<dbReference type="EMBL" id="ABDF02000003">
    <property type="protein sequence ID" value="EHK25184.1"/>
    <property type="molecule type" value="Genomic_DNA"/>
</dbReference>
<reference evidence="1 2" key="1">
    <citation type="journal article" date="2011" name="Genome Biol.">
        <title>Comparative genome sequence analysis underscores mycoparasitism as the ancestral life style of Trichoderma.</title>
        <authorList>
            <person name="Kubicek C.P."/>
            <person name="Herrera-Estrella A."/>
            <person name="Seidl-Seiboth V."/>
            <person name="Martinez D.A."/>
            <person name="Druzhinina I.S."/>
            <person name="Thon M."/>
            <person name="Zeilinger S."/>
            <person name="Casas-Flores S."/>
            <person name="Horwitz B.A."/>
            <person name="Mukherjee P.K."/>
            <person name="Mukherjee M."/>
            <person name="Kredics L."/>
            <person name="Alcaraz L.D."/>
            <person name="Aerts A."/>
            <person name="Antal Z."/>
            <person name="Atanasova L."/>
            <person name="Cervantes-Badillo M.G."/>
            <person name="Challacombe J."/>
            <person name="Chertkov O."/>
            <person name="McCluskey K."/>
            <person name="Coulpier F."/>
            <person name="Deshpande N."/>
            <person name="von Doehren H."/>
            <person name="Ebbole D.J."/>
            <person name="Esquivel-Naranjo E.U."/>
            <person name="Fekete E."/>
            <person name="Flipphi M."/>
            <person name="Glaser F."/>
            <person name="Gomez-Rodriguez E.Y."/>
            <person name="Gruber S."/>
            <person name="Han C."/>
            <person name="Henrissat B."/>
            <person name="Hermosa R."/>
            <person name="Hernandez-Onate M."/>
            <person name="Karaffa L."/>
            <person name="Kosti I."/>
            <person name="Le Crom S."/>
            <person name="Lindquist E."/>
            <person name="Lucas S."/>
            <person name="Luebeck M."/>
            <person name="Luebeck P.S."/>
            <person name="Margeot A."/>
            <person name="Metz B."/>
            <person name="Misra M."/>
            <person name="Nevalainen H."/>
            <person name="Omann M."/>
            <person name="Packer N."/>
            <person name="Perrone G."/>
            <person name="Uresti-Rivera E.E."/>
            <person name="Salamov A."/>
            <person name="Schmoll M."/>
            <person name="Seiboth B."/>
            <person name="Shapiro H."/>
            <person name="Sukno S."/>
            <person name="Tamayo-Ramos J.A."/>
            <person name="Tisch D."/>
            <person name="Wiest A."/>
            <person name="Wilkinson H.H."/>
            <person name="Zhang M."/>
            <person name="Coutinho P.M."/>
            <person name="Kenerley C.M."/>
            <person name="Monte E."/>
            <person name="Baker S.E."/>
            <person name="Grigoriev I.V."/>
        </authorList>
    </citation>
    <scope>NUCLEOTIDE SEQUENCE [LARGE SCALE GENOMIC DNA]</scope>
    <source>
        <strain evidence="2">Gv29-8 / FGSC 10586</strain>
    </source>
</reference>
<dbReference type="GeneID" id="25789243"/>
<proteinExistence type="predicted"/>
<accession>G9MI67</accession>
<sequence length="74" mass="8492">MATPLPWLSLSWPWFYPDLLHKVFPNYFSALTATGRRHIASKSAMLCEADLSCTSLLLLLLRNTKPFQPLRGWT</sequence>
<gene>
    <name evidence="1" type="ORF">TRIVIDRAFT_185753</name>
</gene>
<keyword evidence="2" id="KW-1185">Reference proteome</keyword>
<dbReference type="VEuPathDB" id="FungiDB:TRIVIDRAFT_185753"/>
<name>G9MI67_HYPVG</name>
<organism evidence="1 2">
    <name type="scientific">Hypocrea virens (strain Gv29-8 / FGSC 10586)</name>
    <name type="common">Gliocladium virens</name>
    <name type="synonym">Trichoderma virens</name>
    <dbReference type="NCBI Taxonomy" id="413071"/>
    <lineage>
        <taxon>Eukaryota</taxon>
        <taxon>Fungi</taxon>
        <taxon>Dikarya</taxon>
        <taxon>Ascomycota</taxon>
        <taxon>Pezizomycotina</taxon>
        <taxon>Sordariomycetes</taxon>
        <taxon>Hypocreomycetidae</taxon>
        <taxon>Hypocreales</taxon>
        <taxon>Hypocreaceae</taxon>
        <taxon>Trichoderma</taxon>
    </lineage>
</organism>
<dbReference type="HOGENOM" id="CLU_2688144_0_0_1"/>
<comment type="caution">
    <text evidence="1">The sequence shown here is derived from an EMBL/GenBank/DDBJ whole genome shotgun (WGS) entry which is preliminary data.</text>
</comment>
<dbReference type="Proteomes" id="UP000007115">
    <property type="component" value="Unassembled WGS sequence"/>
</dbReference>
<dbReference type="AlphaFoldDB" id="G9MI67"/>
<dbReference type="InParanoid" id="G9MI67"/>
<dbReference type="RefSeq" id="XP_013959397.1">
    <property type="nucleotide sequence ID" value="XM_014103922.1"/>
</dbReference>
<protein>
    <submittedName>
        <fullName evidence="1">Uncharacterized protein</fullName>
    </submittedName>
</protein>
<evidence type="ECO:0000313" key="1">
    <source>
        <dbReference type="EMBL" id="EHK25184.1"/>
    </source>
</evidence>
<evidence type="ECO:0000313" key="2">
    <source>
        <dbReference type="Proteomes" id="UP000007115"/>
    </source>
</evidence>